<organism evidence="6 7">
    <name type="scientific">Lentzea albida</name>
    <dbReference type="NCBI Taxonomy" id="65499"/>
    <lineage>
        <taxon>Bacteria</taxon>
        <taxon>Bacillati</taxon>
        <taxon>Actinomycetota</taxon>
        <taxon>Actinomycetes</taxon>
        <taxon>Pseudonocardiales</taxon>
        <taxon>Pseudonocardiaceae</taxon>
        <taxon>Lentzea</taxon>
    </lineage>
</organism>
<keyword evidence="7" id="KW-1185">Reference proteome</keyword>
<evidence type="ECO:0000256" key="2">
    <source>
        <dbReference type="ARBA" id="ARBA00023125"/>
    </source>
</evidence>
<keyword evidence="1" id="KW-0805">Transcription regulation</keyword>
<dbReference type="Pfam" id="PF00440">
    <property type="entry name" value="TetR_N"/>
    <property type="match status" value="1"/>
</dbReference>
<evidence type="ECO:0000259" key="5">
    <source>
        <dbReference type="PROSITE" id="PS50977"/>
    </source>
</evidence>
<gene>
    <name evidence="6" type="ORF">SAMN04488000_101702</name>
</gene>
<dbReference type="PANTHER" id="PTHR47506">
    <property type="entry name" value="TRANSCRIPTIONAL REGULATORY PROTEIN"/>
    <property type="match status" value="1"/>
</dbReference>
<evidence type="ECO:0000256" key="1">
    <source>
        <dbReference type="ARBA" id="ARBA00023015"/>
    </source>
</evidence>
<name>A0A1H9BVH5_9PSEU</name>
<feature type="DNA-binding region" description="H-T-H motif" evidence="4">
    <location>
        <begin position="29"/>
        <end position="48"/>
    </location>
</feature>
<dbReference type="RefSeq" id="WP_089909180.1">
    <property type="nucleotide sequence ID" value="NZ_FOFV01000001.1"/>
</dbReference>
<dbReference type="PROSITE" id="PS50977">
    <property type="entry name" value="HTH_TETR_2"/>
    <property type="match status" value="1"/>
</dbReference>
<dbReference type="InterPro" id="IPR011075">
    <property type="entry name" value="TetR_C"/>
</dbReference>
<protein>
    <submittedName>
        <fullName evidence="6">Transcriptional regulator, TetR family</fullName>
    </submittedName>
</protein>
<reference evidence="7" key="1">
    <citation type="submission" date="2016-10" db="EMBL/GenBank/DDBJ databases">
        <authorList>
            <person name="Varghese N."/>
            <person name="Submissions S."/>
        </authorList>
    </citation>
    <scope>NUCLEOTIDE SEQUENCE [LARGE SCALE GENOMIC DNA]</scope>
    <source>
        <strain evidence="7">DSM 44437</strain>
    </source>
</reference>
<keyword evidence="2 4" id="KW-0238">DNA-binding</keyword>
<dbReference type="Pfam" id="PF16925">
    <property type="entry name" value="TetR_C_13"/>
    <property type="match status" value="1"/>
</dbReference>
<dbReference type="OrthoDB" id="9805134at2"/>
<sequence length="193" mass="21432">MPRPRQFDDHDAVRKAIEVFRRQGYHGTSTRDLGAAMGLNPSSLYRAYGDKHALFLRALDSYQTVQDEATGEITSSSDSVRSALRRWLVHMITEEQDHAWGCLMVNTAAELGAEDSPTRERVHAAFDGNVTVIADLLEKAVAEGEITREIDVHGWSELLFTTVAGLRVRDRAGQPLERLTAAVDTALDAIWGR</sequence>
<evidence type="ECO:0000313" key="7">
    <source>
        <dbReference type="Proteomes" id="UP000199503"/>
    </source>
</evidence>
<dbReference type="Gene3D" id="1.10.10.60">
    <property type="entry name" value="Homeodomain-like"/>
    <property type="match status" value="1"/>
</dbReference>
<feature type="domain" description="HTH tetR-type" evidence="5">
    <location>
        <begin position="6"/>
        <end position="66"/>
    </location>
</feature>
<dbReference type="SUPFAM" id="SSF48498">
    <property type="entry name" value="Tetracyclin repressor-like, C-terminal domain"/>
    <property type="match status" value="1"/>
</dbReference>
<proteinExistence type="predicted"/>
<dbReference type="Gene3D" id="1.10.357.10">
    <property type="entry name" value="Tetracycline Repressor, domain 2"/>
    <property type="match status" value="1"/>
</dbReference>
<evidence type="ECO:0000256" key="3">
    <source>
        <dbReference type="ARBA" id="ARBA00023163"/>
    </source>
</evidence>
<keyword evidence="3" id="KW-0804">Transcription</keyword>
<dbReference type="SUPFAM" id="SSF46689">
    <property type="entry name" value="Homeodomain-like"/>
    <property type="match status" value="1"/>
</dbReference>
<dbReference type="PANTHER" id="PTHR47506:SF10">
    <property type="entry name" value="TRANSCRIPTIONAL REGULATORY PROTEIN"/>
    <property type="match status" value="1"/>
</dbReference>
<dbReference type="InterPro" id="IPR009057">
    <property type="entry name" value="Homeodomain-like_sf"/>
</dbReference>
<dbReference type="InterPro" id="IPR001647">
    <property type="entry name" value="HTH_TetR"/>
</dbReference>
<dbReference type="EMBL" id="FOFV01000001">
    <property type="protein sequence ID" value="SEP92966.1"/>
    <property type="molecule type" value="Genomic_DNA"/>
</dbReference>
<dbReference type="STRING" id="65499.SAMN04488000_101702"/>
<evidence type="ECO:0000256" key="4">
    <source>
        <dbReference type="PROSITE-ProRule" id="PRU00335"/>
    </source>
</evidence>
<dbReference type="InterPro" id="IPR036271">
    <property type="entry name" value="Tet_transcr_reg_TetR-rel_C_sf"/>
</dbReference>
<dbReference type="AlphaFoldDB" id="A0A1H9BVH5"/>
<accession>A0A1H9BVH5</accession>
<dbReference type="GO" id="GO:0003677">
    <property type="term" value="F:DNA binding"/>
    <property type="evidence" value="ECO:0007669"/>
    <property type="project" value="UniProtKB-UniRule"/>
</dbReference>
<dbReference type="Proteomes" id="UP000199503">
    <property type="component" value="Unassembled WGS sequence"/>
</dbReference>
<evidence type="ECO:0000313" key="6">
    <source>
        <dbReference type="EMBL" id="SEP92966.1"/>
    </source>
</evidence>